<dbReference type="PANTHER" id="PTHR43476:SF5">
    <property type="entry name" value="FAD-DEPENDENT MONOOXYGENASE"/>
    <property type="match status" value="1"/>
</dbReference>
<proteinExistence type="predicted"/>
<reference evidence="4 5" key="1">
    <citation type="submission" date="2021-02" db="EMBL/GenBank/DDBJ databases">
        <title>Streptomyces spirodelae sp. nov., isolated from duckweed.</title>
        <authorList>
            <person name="Saimee Y."/>
            <person name="Duangmal K."/>
        </authorList>
    </citation>
    <scope>NUCLEOTIDE SEQUENCE [LARGE SCALE GENOMIC DNA]</scope>
    <source>
        <strain evidence="4 5">DSM 42105</strain>
    </source>
</reference>
<name>A0ABS3XRK0_9ACTN</name>
<dbReference type="SUPFAM" id="SSF51905">
    <property type="entry name" value="FAD/NAD(P)-binding domain"/>
    <property type="match status" value="1"/>
</dbReference>
<dbReference type="PANTHER" id="PTHR43476">
    <property type="entry name" value="3-(3-HYDROXY-PHENYL)PROPIONATE/3-HYDROXYCINNAMIC ACID HYDROXYLASE"/>
    <property type="match status" value="1"/>
</dbReference>
<evidence type="ECO:0000259" key="3">
    <source>
        <dbReference type="Pfam" id="PF01494"/>
    </source>
</evidence>
<keyword evidence="5" id="KW-1185">Reference proteome</keyword>
<dbReference type="GO" id="GO:0004497">
    <property type="term" value="F:monooxygenase activity"/>
    <property type="evidence" value="ECO:0007669"/>
    <property type="project" value="UniProtKB-KW"/>
</dbReference>
<dbReference type="Pfam" id="PF01494">
    <property type="entry name" value="FAD_binding_3"/>
    <property type="match status" value="1"/>
</dbReference>
<keyword evidence="1" id="KW-0560">Oxidoreductase</keyword>
<dbReference type="PRINTS" id="PR00420">
    <property type="entry name" value="RNGMNOXGNASE"/>
</dbReference>
<gene>
    <name evidence="4" type="ORF">JW613_06885</name>
</gene>
<comment type="caution">
    <text evidence="4">The sequence shown here is derived from an EMBL/GenBank/DDBJ whole genome shotgun (WGS) entry which is preliminary data.</text>
</comment>
<dbReference type="RefSeq" id="WP_209209806.1">
    <property type="nucleotide sequence ID" value="NZ_JAFFZM010000003.1"/>
</dbReference>
<keyword evidence="4" id="KW-0503">Monooxygenase</keyword>
<evidence type="ECO:0000256" key="2">
    <source>
        <dbReference type="SAM" id="MobiDB-lite"/>
    </source>
</evidence>
<dbReference type="InterPro" id="IPR002938">
    <property type="entry name" value="FAD-bd"/>
</dbReference>
<sequence>MRSEASEGTVLGADVCVVGGGPGGRALALALTRLGCDVVLLEKRDPARGGAPAFRGESVSPDGVRLLDGLGVWERLRKAAHRVDRLEIEDAGRRVLDVRFADFPYRYRHPVELAQPTLLAALAEPAGPLPGTCTVLEPATAVGLLVEGPAVTGVRASTPTGTVRVSAALTVGADGRYSAVRRLSGLAEHARQLPLERDVVWLKLPFPAEWDRRAYRVRIAGDSHGLFLPSTDGTVRVGLNIPKGGLRTLRAGGLGQLHARIGHLAPEAAEAARDGLRSWSETALLDIFTTELPRWSAPGVVLIGDAAHTLSPVLGQGVNHALADAVTLAPLVAEALDRDRRAHGRALLEALQHFQRRREPDVGRSRALQLRQERMFTLTAPAATALRRTVYRALDASPALRRRVLAPAYFPGQRPVAPPEQQDAASEAAPV</sequence>
<dbReference type="Gene3D" id="3.50.50.60">
    <property type="entry name" value="FAD/NAD(P)-binding domain"/>
    <property type="match status" value="2"/>
</dbReference>
<feature type="region of interest" description="Disordered" evidence="2">
    <location>
        <begin position="411"/>
        <end position="431"/>
    </location>
</feature>
<organism evidence="4 5">
    <name type="scientific">Streptomyces smyrnaeus</name>
    <dbReference type="NCBI Taxonomy" id="1387713"/>
    <lineage>
        <taxon>Bacteria</taxon>
        <taxon>Bacillati</taxon>
        <taxon>Actinomycetota</taxon>
        <taxon>Actinomycetes</taxon>
        <taxon>Kitasatosporales</taxon>
        <taxon>Streptomycetaceae</taxon>
        <taxon>Streptomyces</taxon>
    </lineage>
</organism>
<evidence type="ECO:0000313" key="5">
    <source>
        <dbReference type="Proteomes" id="UP000721954"/>
    </source>
</evidence>
<accession>A0ABS3XRK0</accession>
<dbReference type="EMBL" id="JAFFZM010000003">
    <property type="protein sequence ID" value="MBO8198027.1"/>
    <property type="molecule type" value="Genomic_DNA"/>
</dbReference>
<evidence type="ECO:0000256" key="1">
    <source>
        <dbReference type="ARBA" id="ARBA00023002"/>
    </source>
</evidence>
<dbReference type="Proteomes" id="UP000721954">
    <property type="component" value="Unassembled WGS sequence"/>
</dbReference>
<dbReference type="GeneID" id="96258327"/>
<dbReference type="InterPro" id="IPR036188">
    <property type="entry name" value="FAD/NAD-bd_sf"/>
</dbReference>
<dbReference type="InterPro" id="IPR050631">
    <property type="entry name" value="PheA/TfdB_FAD_monoxygenase"/>
</dbReference>
<feature type="domain" description="FAD-binding" evidence="3">
    <location>
        <begin position="13"/>
        <end position="337"/>
    </location>
</feature>
<evidence type="ECO:0000313" key="4">
    <source>
        <dbReference type="EMBL" id="MBO8198027.1"/>
    </source>
</evidence>
<protein>
    <submittedName>
        <fullName evidence="4">FAD-dependent monooxygenase</fullName>
    </submittedName>
</protein>